<evidence type="ECO:0000313" key="10">
    <source>
        <dbReference type="Proteomes" id="UP000735302"/>
    </source>
</evidence>
<comment type="caution">
    <text evidence="9">The sequence shown here is derived from an EMBL/GenBank/DDBJ whole genome shotgun (WGS) entry which is preliminary data.</text>
</comment>
<dbReference type="PANTHER" id="PTHR44981">
    <property type="entry name" value="PERICENTRIN-LIKE PROTEIN, ISOFORM F"/>
    <property type="match status" value="1"/>
</dbReference>
<accession>A0AAV3XV09</accession>
<feature type="coiled-coil region" evidence="6">
    <location>
        <begin position="488"/>
        <end position="515"/>
    </location>
</feature>
<dbReference type="InterPro" id="IPR028745">
    <property type="entry name" value="AKAP9/Pericentrin"/>
</dbReference>
<dbReference type="Gene3D" id="3.30.420.10">
    <property type="entry name" value="Ribonuclease H-like superfamily/Ribonuclease H"/>
    <property type="match status" value="1"/>
</dbReference>
<keyword evidence="10" id="KW-1185">Reference proteome</keyword>
<feature type="compositionally biased region" description="Basic and acidic residues" evidence="7">
    <location>
        <begin position="765"/>
        <end position="774"/>
    </location>
</feature>
<evidence type="ECO:0000256" key="1">
    <source>
        <dbReference type="ARBA" id="ARBA00004300"/>
    </source>
</evidence>
<feature type="region of interest" description="Disordered" evidence="7">
    <location>
        <begin position="394"/>
        <end position="414"/>
    </location>
</feature>
<feature type="coiled-coil region" evidence="6">
    <location>
        <begin position="49"/>
        <end position="313"/>
    </location>
</feature>
<dbReference type="GO" id="GO:0005813">
    <property type="term" value="C:centrosome"/>
    <property type="evidence" value="ECO:0007669"/>
    <property type="project" value="UniProtKB-SubCell"/>
</dbReference>
<keyword evidence="2" id="KW-0963">Cytoplasm</keyword>
<dbReference type="GO" id="GO:0003676">
    <property type="term" value="F:nucleic acid binding"/>
    <property type="evidence" value="ECO:0007669"/>
    <property type="project" value="InterPro"/>
</dbReference>
<sequence length="803" mass="92677">MVFKTEDDLISELRNWFDNLDVDFFRVGINSLLSRWQKCIDLHGDYVENDALEEERAKTNRLAELLESAKRRLSTVEEDVAHADARYHQRSNSEEEYIQELKSQLTRERQRSAQFSEAEEQAKGQIVQLTDTLDHLKARVTALRDEYEAKIEAIQREHTDKELKEQRTRLDAEAVSKLTQLLDEERESHRAALEQEKDLSRQLRRDADRLRLSHSQQLRQQESENTEQLDRLRQELAQARAALAEKTRKAEALETEEETGSKKKLRLLERDREELRNKVMELEEELAHVQDRARQLEAELEARRQDMQDTTDARARQGHREAVASLITASVVDEELKFRLSQCCNKLQSVASQLQEMKSRQQQRSKHLEDFEDSALDNVMSELNQLREEIREKGQLESAEKAQNGSKKTDSDQVAELVKHNQQLAERVLRLRQDKEHLTNSLSLLEARLKANVGQKKKENVTSLPQYVSDATSDEETVYDRTVWASERLSLQMALDSAEHEIQRLRGELQHFRKFMNSEGQLITVDHEKTTRLYGKFLRAESFRKALVYQKKYLLLLLGGYRDTEQETLAILASMGGFPSPGMGLGFHGRHSRAFTVFRSAGRTVIAIFRMKYLVRKWKRATRVGSPVMTGQITHEHGYVPTTSSFPTHQRHSGNKPQRINPHHRPPTTLTTAASTHYPINNSISSSNSIDYIDSLSNGDVSTLTSNLYPGAARASPLNYTTPPTKDFSSKHTKTAPRGNREEARRRILQEVPFSPQQSSSARPRQVDKDDDNFLHYLEKVKEQLTDRDYDLSSSSARRTGWR</sequence>
<comment type="subcellular location">
    <subcellularLocation>
        <location evidence="1">Cytoplasm</location>
        <location evidence="1">Cytoskeleton</location>
        <location evidence="1">Microtubule organizing center</location>
        <location evidence="1">Centrosome</location>
    </subcellularLocation>
</comment>
<keyword evidence="4 6" id="KW-0175">Coiled coil</keyword>
<dbReference type="EMBL" id="BLXT01000029">
    <property type="protein sequence ID" value="GFN73773.1"/>
    <property type="molecule type" value="Genomic_DNA"/>
</dbReference>
<dbReference type="InterPro" id="IPR019528">
    <property type="entry name" value="PACT_domain"/>
</dbReference>
<evidence type="ECO:0000313" key="9">
    <source>
        <dbReference type="EMBL" id="GFN73773.1"/>
    </source>
</evidence>
<evidence type="ECO:0000256" key="4">
    <source>
        <dbReference type="ARBA" id="ARBA00023054"/>
    </source>
</evidence>
<evidence type="ECO:0000256" key="3">
    <source>
        <dbReference type="ARBA" id="ARBA00022553"/>
    </source>
</evidence>
<dbReference type="AlphaFoldDB" id="A0AAV3XV09"/>
<evidence type="ECO:0000256" key="5">
    <source>
        <dbReference type="ARBA" id="ARBA00023212"/>
    </source>
</evidence>
<feature type="domain" description="Pericentrin/AKAP-450 centrosomal targeting" evidence="8">
    <location>
        <begin position="536"/>
        <end position="618"/>
    </location>
</feature>
<gene>
    <name evidence="9" type="ORF">PoB_000027900</name>
</gene>
<dbReference type="PANTHER" id="PTHR44981:SF2">
    <property type="entry name" value="PERICENTRIN-LIKE PROTEIN, ISOFORM F"/>
    <property type="match status" value="1"/>
</dbReference>
<feature type="compositionally biased region" description="Basic and acidic residues" evidence="7">
    <location>
        <begin position="739"/>
        <end position="749"/>
    </location>
</feature>
<organism evidence="9 10">
    <name type="scientific">Plakobranchus ocellatus</name>
    <dbReference type="NCBI Taxonomy" id="259542"/>
    <lineage>
        <taxon>Eukaryota</taxon>
        <taxon>Metazoa</taxon>
        <taxon>Spiralia</taxon>
        <taxon>Lophotrochozoa</taxon>
        <taxon>Mollusca</taxon>
        <taxon>Gastropoda</taxon>
        <taxon>Heterobranchia</taxon>
        <taxon>Euthyneura</taxon>
        <taxon>Panpulmonata</taxon>
        <taxon>Sacoglossa</taxon>
        <taxon>Placobranchoidea</taxon>
        <taxon>Plakobranchidae</taxon>
        <taxon>Plakobranchus</taxon>
    </lineage>
</organism>
<dbReference type="InterPro" id="IPR036397">
    <property type="entry name" value="RNaseH_sf"/>
</dbReference>
<feature type="compositionally biased region" description="Low complexity" evidence="7">
    <location>
        <begin position="755"/>
        <end position="764"/>
    </location>
</feature>
<name>A0AAV3XV09_9GAST</name>
<dbReference type="Pfam" id="PF10495">
    <property type="entry name" value="PACT_coil_coil"/>
    <property type="match status" value="1"/>
</dbReference>
<evidence type="ECO:0000256" key="7">
    <source>
        <dbReference type="SAM" id="MobiDB-lite"/>
    </source>
</evidence>
<keyword evidence="3" id="KW-0597">Phosphoprotein</keyword>
<keyword evidence="5" id="KW-0206">Cytoskeleton</keyword>
<evidence type="ECO:0000259" key="8">
    <source>
        <dbReference type="Pfam" id="PF10495"/>
    </source>
</evidence>
<reference evidence="9 10" key="1">
    <citation type="journal article" date="2021" name="Elife">
        <title>Chloroplast acquisition without the gene transfer in kleptoplastic sea slugs, Plakobranchus ocellatus.</title>
        <authorList>
            <person name="Maeda T."/>
            <person name="Takahashi S."/>
            <person name="Yoshida T."/>
            <person name="Shimamura S."/>
            <person name="Takaki Y."/>
            <person name="Nagai Y."/>
            <person name="Toyoda A."/>
            <person name="Suzuki Y."/>
            <person name="Arimoto A."/>
            <person name="Ishii H."/>
            <person name="Satoh N."/>
            <person name="Nishiyama T."/>
            <person name="Hasebe M."/>
            <person name="Maruyama T."/>
            <person name="Minagawa J."/>
            <person name="Obokata J."/>
            <person name="Shigenobu S."/>
        </authorList>
    </citation>
    <scope>NUCLEOTIDE SEQUENCE [LARGE SCALE GENOMIC DNA]</scope>
</reference>
<evidence type="ECO:0000256" key="2">
    <source>
        <dbReference type="ARBA" id="ARBA00022490"/>
    </source>
</evidence>
<dbReference type="GO" id="GO:0060090">
    <property type="term" value="F:molecular adaptor activity"/>
    <property type="evidence" value="ECO:0007669"/>
    <property type="project" value="InterPro"/>
</dbReference>
<protein>
    <submittedName>
        <fullName evidence="9">A-kinase anchor protein 9-like</fullName>
    </submittedName>
</protein>
<evidence type="ECO:0000256" key="6">
    <source>
        <dbReference type="SAM" id="Coils"/>
    </source>
</evidence>
<dbReference type="GO" id="GO:0007165">
    <property type="term" value="P:signal transduction"/>
    <property type="evidence" value="ECO:0007669"/>
    <property type="project" value="InterPro"/>
</dbReference>
<proteinExistence type="predicted"/>
<dbReference type="Proteomes" id="UP000735302">
    <property type="component" value="Unassembled WGS sequence"/>
</dbReference>
<feature type="region of interest" description="Disordered" evidence="7">
    <location>
        <begin position="711"/>
        <end position="774"/>
    </location>
</feature>
<feature type="region of interest" description="Disordered" evidence="7">
    <location>
        <begin position="644"/>
        <end position="674"/>
    </location>
</feature>
<dbReference type="GO" id="GO:0005737">
    <property type="term" value="C:cytoplasm"/>
    <property type="evidence" value="ECO:0007669"/>
    <property type="project" value="UniProtKB-ARBA"/>
</dbReference>